<proteinExistence type="predicted"/>
<keyword evidence="1" id="KW-0732">Signal</keyword>
<evidence type="ECO:0000313" key="2">
    <source>
        <dbReference type="EMBL" id="MEJ8571046.1"/>
    </source>
</evidence>
<organism evidence="2 3">
    <name type="scientific">Microbaculum marinum</name>
    <dbReference type="NCBI Taxonomy" id="1764581"/>
    <lineage>
        <taxon>Bacteria</taxon>
        <taxon>Pseudomonadati</taxon>
        <taxon>Pseudomonadota</taxon>
        <taxon>Alphaproteobacteria</taxon>
        <taxon>Hyphomicrobiales</taxon>
        <taxon>Tepidamorphaceae</taxon>
        <taxon>Microbaculum</taxon>
    </lineage>
</organism>
<comment type="caution">
    <text evidence="2">The sequence shown here is derived from an EMBL/GenBank/DDBJ whole genome shotgun (WGS) entry which is preliminary data.</text>
</comment>
<accession>A0AAW9RU11</accession>
<dbReference type="Proteomes" id="UP001378188">
    <property type="component" value="Unassembled WGS sequence"/>
</dbReference>
<feature type="chain" id="PRO_5043634238" evidence="1">
    <location>
        <begin position="20"/>
        <end position="90"/>
    </location>
</feature>
<dbReference type="EMBL" id="JAZHOF010000002">
    <property type="protein sequence ID" value="MEJ8571046.1"/>
    <property type="molecule type" value="Genomic_DNA"/>
</dbReference>
<reference evidence="2 3" key="1">
    <citation type="submission" date="2024-02" db="EMBL/GenBank/DDBJ databases">
        <title>Genome analysis and characterization of Microbaculum marinisediminis sp. nov., isolated from marine sediment.</title>
        <authorList>
            <person name="Du Z.-J."/>
            <person name="Ye Y.-Q."/>
            <person name="Zhang Z.-R."/>
            <person name="Yuan S.-M."/>
            <person name="Zhang X.-Y."/>
        </authorList>
    </citation>
    <scope>NUCLEOTIDE SEQUENCE [LARGE SCALE GENOMIC DNA]</scope>
    <source>
        <strain evidence="2 3">SDUM1044001</strain>
    </source>
</reference>
<keyword evidence="3" id="KW-1185">Reference proteome</keyword>
<protein>
    <submittedName>
        <fullName evidence="2">Uncharacterized protein</fullName>
    </submittedName>
</protein>
<feature type="signal peptide" evidence="1">
    <location>
        <begin position="1"/>
        <end position="19"/>
    </location>
</feature>
<evidence type="ECO:0000313" key="3">
    <source>
        <dbReference type="Proteomes" id="UP001378188"/>
    </source>
</evidence>
<dbReference type="AlphaFoldDB" id="A0AAW9RU11"/>
<sequence length="90" mass="9206">MLRLFLTATVLLTATAAYAGQQEADSCAAGLSAESKTIYDATAPQVSASTDLRSVLTDTTKSLAMSGKVSRASAKSSAEAAAKCLEMLKS</sequence>
<name>A0AAW9RU11_9HYPH</name>
<gene>
    <name evidence="2" type="ORF">V3328_06155</name>
</gene>
<evidence type="ECO:0000256" key="1">
    <source>
        <dbReference type="SAM" id="SignalP"/>
    </source>
</evidence>
<dbReference type="RefSeq" id="WP_340328735.1">
    <property type="nucleotide sequence ID" value="NZ_JAZHOF010000002.1"/>
</dbReference>